<dbReference type="InterPro" id="IPR011701">
    <property type="entry name" value="MFS"/>
</dbReference>
<evidence type="ECO:0000256" key="4">
    <source>
        <dbReference type="ARBA" id="ARBA00022989"/>
    </source>
</evidence>
<feature type="transmembrane region" description="Helical" evidence="7">
    <location>
        <begin position="304"/>
        <end position="325"/>
    </location>
</feature>
<dbReference type="AlphaFoldDB" id="A0A165TBN7"/>
<feature type="transmembrane region" description="Helical" evidence="7">
    <location>
        <begin position="198"/>
        <end position="217"/>
    </location>
</feature>
<evidence type="ECO:0000256" key="1">
    <source>
        <dbReference type="ARBA" id="ARBA00004141"/>
    </source>
</evidence>
<feature type="transmembrane region" description="Helical" evidence="7">
    <location>
        <begin position="40"/>
        <end position="64"/>
    </location>
</feature>
<feature type="transmembrane region" description="Helical" evidence="7">
    <location>
        <begin position="107"/>
        <end position="125"/>
    </location>
</feature>
<feature type="transmembrane region" description="Helical" evidence="7">
    <location>
        <begin position="131"/>
        <end position="154"/>
    </location>
</feature>
<evidence type="ECO:0000256" key="6">
    <source>
        <dbReference type="SAM" id="MobiDB-lite"/>
    </source>
</evidence>
<dbReference type="SUPFAM" id="SSF103473">
    <property type="entry name" value="MFS general substrate transporter"/>
    <property type="match status" value="1"/>
</dbReference>
<reference evidence="9 10" key="1">
    <citation type="journal article" date="2016" name="Mol. Biol. Evol.">
        <title>Comparative Genomics of Early-Diverging Mushroom-Forming Fungi Provides Insights into the Origins of Lignocellulose Decay Capabilities.</title>
        <authorList>
            <person name="Nagy L.G."/>
            <person name="Riley R."/>
            <person name="Tritt A."/>
            <person name="Adam C."/>
            <person name="Daum C."/>
            <person name="Floudas D."/>
            <person name="Sun H."/>
            <person name="Yadav J.S."/>
            <person name="Pangilinan J."/>
            <person name="Larsson K.H."/>
            <person name="Matsuura K."/>
            <person name="Barry K."/>
            <person name="Labutti K."/>
            <person name="Kuo R."/>
            <person name="Ohm R.A."/>
            <person name="Bhattacharya S.S."/>
            <person name="Shirouzu T."/>
            <person name="Yoshinaga Y."/>
            <person name="Martin F.M."/>
            <person name="Grigoriev I.V."/>
            <person name="Hibbett D.S."/>
        </authorList>
    </citation>
    <scope>NUCLEOTIDE SEQUENCE [LARGE SCALE GENOMIC DNA]</scope>
    <source>
        <strain evidence="9 10">HHB14362 ss-1</strain>
    </source>
</reference>
<keyword evidence="5 7" id="KW-0472">Membrane</keyword>
<dbReference type="STRING" id="1314782.A0A165TBN7"/>
<organism evidence="9 10">
    <name type="scientific">Neolentinus lepideus HHB14362 ss-1</name>
    <dbReference type="NCBI Taxonomy" id="1314782"/>
    <lineage>
        <taxon>Eukaryota</taxon>
        <taxon>Fungi</taxon>
        <taxon>Dikarya</taxon>
        <taxon>Basidiomycota</taxon>
        <taxon>Agaricomycotina</taxon>
        <taxon>Agaricomycetes</taxon>
        <taxon>Gloeophyllales</taxon>
        <taxon>Gloeophyllaceae</taxon>
        <taxon>Neolentinus</taxon>
    </lineage>
</organism>
<comment type="subcellular location">
    <subcellularLocation>
        <location evidence="1">Membrane</location>
        <topology evidence="1">Multi-pass membrane protein</topology>
    </subcellularLocation>
</comment>
<protein>
    <submittedName>
        <fullName evidence="9">MFS general substrate transporter</fullName>
    </submittedName>
</protein>
<dbReference type="InterPro" id="IPR036259">
    <property type="entry name" value="MFS_trans_sf"/>
</dbReference>
<dbReference type="Gene3D" id="1.20.1250.20">
    <property type="entry name" value="MFS general substrate transporter like domains"/>
    <property type="match status" value="1"/>
</dbReference>
<keyword evidence="3 7" id="KW-0812">Transmembrane</keyword>
<accession>A0A165TBN7</accession>
<keyword evidence="10" id="KW-1185">Reference proteome</keyword>
<evidence type="ECO:0000256" key="2">
    <source>
        <dbReference type="ARBA" id="ARBA00022448"/>
    </source>
</evidence>
<feature type="transmembrane region" description="Helical" evidence="7">
    <location>
        <begin position="261"/>
        <end position="283"/>
    </location>
</feature>
<feature type="transmembrane region" description="Helical" evidence="7">
    <location>
        <begin position="473"/>
        <end position="491"/>
    </location>
</feature>
<proteinExistence type="predicted"/>
<feature type="transmembrane region" description="Helical" evidence="7">
    <location>
        <begin position="433"/>
        <end position="453"/>
    </location>
</feature>
<dbReference type="PANTHER" id="PTHR42718:SF9">
    <property type="entry name" value="MAJOR FACILITATOR SUPERFAMILY MULTIDRUG TRANSPORTER MFSC"/>
    <property type="match status" value="1"/>
</dbReference>
<dbReference type="Proteomes" id="UP000076761">
    <property type="component" value="Unassembled WGS sequence"/>
</dbReference>
<keyword evidence="2" id="KW-0813">Transport</keyword>
<evidence type="ECO:0000313" key="10">
    <source>
        <dbReference type="Proteomes" id="UP000076761"/>
    </source>
</evidence>
<dbReference type="PANTHER" id="PTHR42718">
    <property type="entry name" value="MAJOR FACILITATOR SUPERFAMILY MULTIDRUG TRANSPORTER MFSC"/>
    <property type="match status" value="1"/>
</dbReference>
<feature type="transmembrane region" description="Helical" evidence="7">
    <location>
        <begin position="166"/>
        <end position="186"/>
    </location>
</feature>
<evidence type="ECO:0000256" key="5">
    <source>
        <dbReference type="ARBA" id="ARBA00023136"/>
    </source>
</evidence>
<dbReference type="PROSITE" id="PS50850">
    <property type="entry name" value="MFS"/>
    <property type="match status" value="1"/>
</dbReference>
<feature type="transmembrane region" description="Helical" evidence="7">
    <location>
        <begin position="404"/>
        <end position="426"/>
    </location>
</feature>
<feature type="transmembrane region" description="Helical" evidence="7">
    <location>
        <begin position="371"/>
        <end position="392"/>
    </location>
</feature>
<sequence>MSPPSAVTGSSSTTTGSASPPDVSTQLSRIERLRAKCKPVIILIFAGSMILDIFSSTALVFAQSSIAEHFAVSQAVASWTLSAYSLTFGSFLLLVGRAGDIFGHKQIYTAGLAFFSLFSALSAGITSSLIALIVLRAFLGISAAATIPTAYALVATTFQGKALEMAVAGLGACQCIGLIIGVILSGVFTETSLGYRGLFWLSFGLGVILSLLAFLLIPPTPSRLKDMRSLDYGGAVIVTVGALLLVLGFTEAQAGWDRAVVIAPIVVGGIVFILFSLYEEVVLPRWMKDVEPLVPRRVWRYKNLVPILGTTCCYYGTFFILILNGSRFYIDVQHRSIIISAVQFTPVAIGAFILMPIAGNFYNHRFMPPKWVIALGQGLCVASVALFSQNQVDSSYWHWSFPSLVLYPIGSCFFFVNFLNIVYASAPQEEQGLISGIVQMAGQISTALAFGIGSSFVTGGTREQLLEQYRRSFYLAVALAGLAVVTAVVFVRSIPPKPKKNEDEEKGTAETQLEKSSAEETVK</sequence>
<dbReference type="Gene3D" id="1.20.1720.10">
    <property type="entry name" value="Multidrug resistance protein D"/>
    <property type="match status" value="1"/>
</dbReference>
<dbReference type="OrthoDB" id="440755at2759"/>
<keyword evidence="4 7" id="KW-1133">Transmembrane helix</keyword>
<evidence type="ECO:0000256" key="3">
    <source>
        <dbReference type="ARBA" id="ARBA00022692"/>
    </source>
</evidence>
<evidence type="ECO:0000313" key="9">
    <source>
        <dbReference type="EMBL" id="KZT26432.1"/>
    </source>
</evidence>
<dbReference type="GO" id="GO:0016020">
    <property type="term" value="C:membrane"/>
    <property type="evidence" value="ECO:0007669"/>
    <property type="project" value="UniProtKB-SubCell"/>
</dbReference>
<feature type="region of interest" description="Disordered" evidence="6">
    <location>
        <begin position="1"/>
        <end position="23"/>
    </location>
</feature>
<feature type="compositionally biased region" description="Low complexity" evidence="6">
    <location>
        <begin position="1"/>
        <end position="21"/>
    </location>
</feature>
<evidence type="ECO:0000259" key="8">
    <source>
        <dbReference type="PROSITE" id="PS50850"/>
    </source>
</evidence>
<name>A0A165TBN7_9AGAM</name>
<feature type="region of interest" description="Disordered" evidence="6">
    <location>
        <begin position="496"/>
        <end position="523"/>
    </location>
</feature>
<gene>
    <name evidence="9" type="ORF">NEOLEDRAFT_1131924</name>
</gene>
<feature type="transmembrane region" description="Helical" evidence="7">
    <location>
        <begin position="76"/>
        <end position="95"/>
    </location>
</feature>
<dbReference type="InParanoid" id="A0A165TBN7"/>
<feature type="transmembrane region" description="Helical" evidence="7">
    <location>
        <begin position="337"/>
        <end position="359"/>
    </location>
</feature>
<evidence type="ECO:0000256" key="7">
    <source>
        <dbReference type="SAM" id="Phobius"/>
    </source>
</evidence>
<feature type="domain" description="Major facilitator superfamily (MFS) profile" evidence="8">
    <location>
        <begin position="41"/>
        <end position="495"/>
    </location>
</feature>
<dbReference type="InterPro" id="IPR020846">
    <property type="entry name" value="MFS_dom"/>
</dbReference>
<feature type="transmembrane region" description="Helical" evidence="7">
    <location>
        <begin position="229"/>
        <end position="249"/>
    </location>
</feature>
<dbReference type="GO" id="GO:0022857">
    <property type="term" value="F:transmembrane transporter activity"/>
    <property type="evidence" value="ECO:0007669"/>
    <property type="project" value="InterPro"/>
</dbReference>
<dbReference type="EMBL" id="KV425566">
    <property type="protein sequence ID" value="KZT26432.1"/>
    <property type="molecule type" value="Genomic_DNA"/>
</dbReference>
<dbReference type="Pfam" id="PF07690">
    <property type="entry name" value="MFS_1"/>
    <property type="match status" value="1"/>
</dbReference>
<feature type="compositionally biased region" description="Basic and acidic residues" evidence="6">
    <location>
        <begin position="499"/>
        <end position="523"/>
    </location>
</feature>